<dbReference type="AlphaFoldDB" id="A0AAU7KC74"/>
<accession>A0AAU7KC74</accession>
<dbReference type="EMBL" id="CP098827">
    <property type="protein sequence ID" value="XBO69184.1"/>
    <property type="molecule type" value="Genomic_DNA"/>
</dbReference>
<organism evidence="1">
    <name type="scientific">Halomonas sp. RT37</name>
    <dbReference type="NCBI Taxonomy" id="2950872"/>
    <lineage>
        <taxon>Bacteria</taxon>
        <taxon>Pseudomonadati</taxon>
        <taxon>Pseudomonadota</taxon>
        <taxon>Gammaproteobacteria</taxon>
        <taxon>Oceanospirillales</taxon>
        <taxon>Halomonadaceae</taxon>
        <taxon>Halomonas</taxon>
    </lineage>
</organism>
<reference evidence="1" key="1">
    <citation type="submission" date="2022-06" db="EMBL/GenBank/DDBJ databases">
        <title>A novel DMS-producing enzyme.</title>
        <authorList>
            <person name="Zhang Y."/>
        </authorList>
    </citation>
    <scope>NUCLEOTIDE SEQUENCE</scope>
    <source>
        <strain evidence="1">RT37</strain>
    </source>
</reference>
<evidence type="ECO:0000313" key="1">
    <source>
        <dbReference type="EMBL" id="XBO69184.1"/>
    </source>
</evidence>
<protein>
    <submittedName>
        <fullName evidence="1">Uncharacterized protein</fullName>
    </submittedName>
</protein>
<proteinExistence type="predicted"/>
<gene>
    <name evidence="1" type="ORF">NFG58_11100</name>
</gene>
<name>A0AAU7KC74_9GAMM</name>
<dbReference type="PROSITE" id="PS51257">
    <property type="entry name" value="PROKAR_LIPOPROTEIN"/>
    <property type="match status" value="1"/>
</dbReference>
<dbReference type="RefSeq" id="WP_348826494.1">
    <property type="nucleotide sequence ID" value="NZ_CP098827.1"/>
</dbReference>
<sequence length="48" mass="5236">MRALILITALALTGCSSQPIDREFGHRHGYDAMRSMIQSTGAIHHGVD</sequence>